<name>A0AAD7N086_9AGAR</name>
<dbReference type="AlphaFoldDB" id="A0AAD7N086"/>
<feature type="region of interest" description="Disordered" evidence="1">
    <location>
        <begin position="1"/>
        <end position="64"/>
    </location>
</feature>
<organism evidence="2 3">
    <name type="scientific">Mycena metata</name>
    <dbReference type="NCBI Taxonomy" id="1033252"/>
    <lineage>
        <taxon>Eukaryota</taxon>
        <taxon>Fungi</taxon>
        <taxon>Dikarya</taxon>
        <taxon>Basidiomycota</taxon>
        <taxon>Agaricomycotina</taxon>
        <taxon>Agaricomycetes</taxon>
        <taxon>Agaricomycetidae</taxon>
        <taxon>Agaricales</taxon>
        <taxon>Marasmiineae</taxon>
        <taxon>Mycenaceae</taxon>
        <taxon>Mycena</taxon>
    </lineage>
</organism>
<gene>
    <name evidence="2" type="ORF">B0H16DRAFT_1465021</name>
</gene>
<comment type="caution">
    <text evidence="2">The sequence shown here is derived from an EMBL/GenBank/DDBJ whole genome shotgun (WGS) entry which is preliminary data.</text>
</comment>
<keyword evidence="3" id="KW-1185">Reference proteome</keyword>
<dbReference type="EMBL" id="JARKIB010000104">
    <property type="protein sequence ID" value="KAJ7740142.1"/>
    <property type="molecule type" value="Genomic_DNA"/>
</dbReference>
<reference evidence="2" key="1">
    <citation type="submission" date="2023-03" db="EMBL/GenBank/DDBJ databases">
        <title>Massive genome expansion in bonnet fungi (Mycena s.s.) driven by repeated elements and novel gene families across ecological guilds.</title>
        <authorList>
            <consortium name="Lawrence Berkeley National Laboratory"/>
            <person name="Harder C.B."/>
            <person name="Miyauchi S."/>
            <person name="Viragh M."/>
            <person name="Kuo A."/>
            <person name="Thoen E."/>
            <person name="Andreopoulos B."/>
            <person name="Lu D."/>
            <person name="Skrede I."/>
            <person name="Drula E."/>
            <person name="Henrissat B."/>
            <person name="Morin E."/>
            <person name="Kohler A."/>
            <person name="Barry K."/>
            <person name="LaButti K."/>
            <person name="Morin E."/>
            <person name="Salamov A."/>
            <person name="Lipzen A."/>
            <person name="Mereny Z."/>
            <person name="Hegedus B."/>
            <person name="Baldrian P."/>
            <person name="Stursova M."/>
            <person name="Weitz H."/>
            <person name="Taylor A."/>
            <person name="Grigoriev I.V."/>
            <person name="Nagy L.G."/>
            <person name="Martin F."/>
            <person name="Kauserud H."/>
        </authorList>
    </citation>
    <scope>NUCLEOTIDE SEQUENCE</scope>
    <source>
        <strain evidence="2">CBHHK182m</strain>
    </source>
</reference>
<proteinExistence type="predicted"/>
<evidence type="ECO:0000313" key="2">
    <source>
        <dbReference type="EMBL" id="KAJ7740142.1"/>
    </source>
</evidence>
<protein>
    <submittedName>
        <fullName evidence="2">Uncharacterized protein</fullName>
    </submittedName>
</protein>
<evidence type="ECO:0000313" key="3">
    <source>
        <dbReference type="Proteomes" id="UP001215598"/>
    </source>
</evidence>
<feature type="compositionally biased region" description="Basic and acidic residues" evidence="1">
    <location>
        <begin position="23"/>
        <end position="40"/>
    </location>
</feature>
<dbReference type="Proteomes" id="UP001215598">
    <property type="component" value="Unassembled WGS sequence"/>
</dbReference>
<sequence>MPLDGDQALPPPELPQPQAPLRASREERIRHPFLDGRPCDEAGNFLPPGTQPPPRTTAPPDDWSPYDDAVQFQVADFLFHNVQMSSKNFDHLLELWALSLMKHGDLGPFENYQQLYEAIDATKVGDAPWQCLQTEPLAVGEDAPAWARQSYEIWYRDPDAIIANMLDNPDFDGAFDTAPYDRIYEDDPTTEGAMYTPLFFGSDKTTVSVATGDVEYHPRYMSLGNLHNTIRRGHRNGVVPFVFFAIPKRDRKYDNDPLLYPCNPVFHFFPLSVPVALKLTPIVLPSPPDTLLHTLSYPAPFR</sequence>
<accession>A0AAD7N086</accession>
<feature type="compositionally biased region" description="Pro residues" evidence="1">
    <location>
        <begin position="9"/>
        <end position="18"/>
    </location>
</feature>
<dbReference type="Pfam" id="PF18759">
    <property type="entry name" value="Plavaka"/>
    <property type="match status" value="2"/>
</dbReference>
<dbReference type="InterPro" id="IPR041078">
    <property type="entry name" value="Plavaka"/>
</dbReference>
<evidence type="ECO:0000256" key="1">
    <source>
        <dbReference type="SAM" id="MobiDB-lite"/>
    </source>
</evidence>